<dbReference type="InterPro" id="IPR011022">
    <property type="entry name" value="Arrestin_C-like"/>
</dbReference>
<organism evidence="5">
    <name type="scientific">Nyssomyia neivai</name>
    <dbReference type="NCBI Taxonomy" id="330878"/>
    <lineage>
        <taxon>Eukaryota</taxon>
        <taxon>Metazoa</taxon>
        <taxon>Ecdysozoa</taxon>
        <taxon>Arthropoda</taxon>
        <taxon>Hexapoda</taxon>
        <taxon>Insecta</taxon>
        <taxon>Pterygota</taxon>
        <taxon>Neoptera</taxon>
        <taxon>Endopterygota</taxon>
        <taxon>Diptera</taxon>
        <taxon>Nematocera</taxon>
        <taxon>Psychodoidea</taxon>
        <taxon>Psychodidae</taxon>
        <taxon>Nyssomyia</taxon>
    </lineage>
</organism>
<dbReference type="InterPro" id="IPR011021">
    <property type="entry name" value="Arrestin-like_N"/>
</dbReference>
<evidence type="ECO:0000256" key="2">
    <source>
        <dbReference type="ARBA" id="ARBA00022606"/>
    </source>
</evidence>
<protein>
    <submittedName>
        <fullName evidence="5">Putative arrestin domain-containing protein 3</fullName>
    </submittedName>
</protein>
<sequence length="403" mass="45587">MSYSCVIKFTNPNDVVHPGERIMGEVELTLEKARKYKGIYVVISGYSETEWRDKEKTEVDGATKKKREHYKGRLDYFNEIYYLLAQNDGVPVELTSGRHKFNFAYTLPATLPPSWTGEFGHVTYRVKAVLDRPMRFDETHKKNFIVMTQFTITQQHLYPLKLHEVEQLWCLPFHTMPFTVEAEVAKTGFCLTEGVPVIVRIQNESNSTIHEIKFQLRQIISFYSITPRRQKKETINKMVDIRCKVMDSRKIGLFQRTLVLPQLPVSFESATDLLGISYEVRIEVKVGGLNKNPVVRIPIIIGNLTTEPNAPVATPTHAMYPTLLHHQSFSSGSAIMDTSMWNMSQQMDISTTSDASNPSVTLSNDASAISASAPPPSYDDAVSTNLSGISFADQQLPEIQQKS</sequence>
<dbReference type="InterPro" id="IPR050357">
    <property type="entry name" value="Arrestin_domain-protein"/>
</dbReference>
<dbReference type="PANTHER" id="PTHR11188">
    <property type="entry name" value="ARRESTIN DOMAIN CONTAINING PROTEIN"/>
    <property type="match status" value="1"/>
</dbReference>
<accession>A0A1L8DKX3</accession>
<reference evidence="5" key="1">
    <citation type="submission" date="2016-12" db="EMBL/GenBank/DDBJ databases">
        <title>An insight into the sialome and mialome of the sand fly, Nyssomyia neivai.</title>
        <authorList>
            <person name="Sebastian V."/>
            <person name="Goulart T.M."/>
            <person name="Oliveira W."/>
            <person name="Calvo E."/>
            <person name="Oliveira L.F."/>
            <person name="Pinto M.C."/>
            <person name="Rosselino A.M."/>
            <person name="Ribeiro J.M."/>
        </authorList>
    </citation>
    <scope>NUCLEOTIDE SEQUENCE</scope>
</reference>
<feature type="domain" description="Arrestin C-terminal-like" evidence="4">
    <location>
        <begin position="174"/>
        <end position="306"/>
    </location>
</feature>
<dbReference type="SMART" id="SM01017">
    <property type="entry name" value="Arrestin_C"/>
    <property type="match status" value="1"/>
</dbReference>
<dbReference type="PANTHER" id="PTHR11188:SF167">
    <property type="entry name" value="ARRESTIN C-TERMINAL-LIKE DOMAIN-CONTAINING PROTEIN-RELATED"/>
    <property type="match status" value="1"/>
</dbReference>
<evidence type="ECO:0000256" key="1">
    <source>
        <dbReference type="ARBA" id="ARBA00005298"/>
    </source>
</evidence>
<dbReference type="AlphaFoldDB" id="A0A1L8DKX3"/>
<evidence type="ECO:0000256" key="3">
    <source>
        <dbReference type="SAM" id="MobiDB-lite"/>
    </source>
</evidence>
<dbReference type="Pfam" id="PF02752">
    <property type="entry name" value="Arrestin_C"/>
    <property type="match status" value="1"/>
</dbReference>
<dbReference type="GO" id="GO:0005737">
    <property type="term" value="C:cytoplasm"/>
    <property type="evidence" value="ECO:0007669"/>
    <property type="project" value="TreeGrafter"/>
</dbReference>
<dbReference type="InterPro" id="IPR014752">
    <property type="entry name" value="Arrestin-like_C"/>
</dbReference>
<proteinExistence type="inferred from homology"/>
<dbReference type="SUPFAM" id="SSF81296">
    <property type="entry name" value="E set domains"/>
    <property type="match status" value="2"/>
</dbReference>
<evidence type="ECO:0000259" key="4">
    <source>
        <dbReference type="SMART" id="SM01017"/>
    </source>
</evidence>
<dbReference type="Pfam" id="PF00339">
    <property type="entry name" value="Arrestin_N"/>
    <property type="match status" value="1"/>
</dbReference>
<dbReference type="EMBL" id="GFDF01006976">
    <property type="protein sequence ID" value="JAV07108.1"/>
    <property type="molecule type" value="Transcribed_RNA"/>
</dbReference>
<feature type="region of interest" description="Disordered" evidence="3">
    <location>
        <begin position="349"/>
        <end position="380"/>
    </location>
</feature>
<comment type="similarity">
    <text evidence="1">Belongs to the arrestin family.</text>
</comment>
<keyword evidence="2" id="KW-0716">Sensory transduction</keyword>
<evidence type="ECO:0000313" key="5">
    <source>
        <dbReference type="EMBL" id="JAV07108.1"/>
    </source>
</evidence>
<dbReference type="GO" id="GO:0015031">
    <property type="term" value="P:protein transport"/>
    <property type="evidence" value="ECO:0007669"/>
    <property type="project" value="TreeGrafter"/>
</dbReference>
<feature type="compositionally biased region" description="Low complexity" evidence="3">
    <location>
        <begin position="363"/>
        <end position="372"/>
    </location>
</feature>
<dbReference type="Gene3D" id="2.60.40.640">
    <property type="match status" value="2"/>
</dbReference>
<name>A0A1L8DKX3_9DIPT</name>
<dbReference type="InterPro" id="IPR014756">
    <property type="entry name" value="Ig_E-set"/>
</dbReference>
<feature type="compositionally biased region" description="Polar residues" evidence="3">
    <location>
        <begin position="349"/>
        <end position="362"/>
    </location>
</feature>